<dbReference type="SUPFAM" id="SSF63829">
    <property type="entry name" value="Calcium-dependent phosphotriesterase"/>
    <property type="match status" value="1"/>
</dbReference>
<dbReference type="Pfam" id="PF07494">
    <property type="entry name" value="Reg_prop"/>
    <property type="match status" value="1"/>
</dbReference>
<evidence type="ECO:0000256" key="2">
    <source>
        <dbReference type="ARBA" id="ARBA00022729"/>
    </source>
</evidence>
<gene>
    <name evidence="6" type="ORF">GV828_00595</name>
</gene>
<dbReference type="SMART" id="SM00060">
    <property type="entry name" value="FN3"/>
    <property type="match status" value="4"/>
</dbReference>
<dbReference type="Pfam" id="PF18962">
    <property type="entry name" value="Por_Secre_tail"/>
    <property type="match status" value="1"/>
</dbReference>
<dbReference type="PRINTS" id="PR00633">
    <property type="entry name" value="RCCNDNSATION"/>
</dbReference>
<dbReference type="InterPro" id="IPR000408">
    <property type="entry name" value="Reg_chr_condens"/>
</dbReference>
<dbReference type="RefSeq" id="WP_166535528.1">
    <property type="nucleotide sequence ID" value="NZ_JAABLM010000001.1"/>
</dbReference>
<dbReference type="PANTHER" id="PTHR45982">
    <property type="entry name" value="REGULATOR OF CHROMOSOME CONDENSATION"/>
    <property type="match status" value="1"/>
</dbReference>
<dbReference type="EMBL" id="JAABLM010000001">
    <property type="protein sequence ID" value="NBL63691.1"/>
    <property type="molecule type" value="Genomic_DNA"/>
</dbReference>
<dbReference type="InterPro" id="IPR003961">
    <property type="entry name" value="FN3_dom"/>
</dbReference>
<dbReference type="Gene3D" id="2.130.10.10">
    <property type="entry name" value="YVTN repeat-like/Quinoprotein amine dehydrogenase"/>
    <property type="match status" value="1"/>
</dbReference>
<dbReference type="Pfam" id="PF00415">
    <property type="entry name" value="RCC1"/>
    <property type="match status" value="1"/>
</dbReference>
<dbReference type="PROSITE" id="PS50012">
    <property type="entry name" value="RCC1_3"/>
    <property type="match status" value="6"/>
</dbReference>
<feature type="signal peptide" evidence="4">
    <location>
        <begin position="1"/>
        <end position="18"/>
    </location>
</feature>
<reference evidence="7" key="1">
    <citation type="submission" date="2020-01" db="EMBL/GenBank/DDBJ databases">
        <title>Sphingomonas sp. strain CSW-10.</title>
        <authorList>
            <person name="Chen W.-M."/>
        </authorList>
    </citation>
    <scope>NUCLEOTIDE SEQUENCE [LARGE SCALE GENOMIC DNA]</scope>
    <source>
        <strain evidence="7">NST-5</strain>
    </source>
</reference>
<evidence type="ECO:0000256" key="3">
    <source>
        <dbReference type="ARBA" id="ARBA00022737"/>
    </source>
</evidence>
<keyword evidence="1" id="KW-0344">Guanine-nucleotide releasing factor</keyword>
<dbReference type="Gene3D" id="2.130.10.30">
    <property type="entry name" value="Regulator of chromosome condensation 1/beta-lactamase-inhibitor protein II"/>
    <property type="match status" value="2"/>
</dbReference>
<keyword evidence="2 4" id="KW-0732">Signal</keyword>
<dbReference type="Pfam" id="PF00041">
    <property type="entry name" value="fn3"/>
    <property type="match status" value="3"/>
</dbReference>
<dbReference type="InterPro" id="IPR051553">
    <property type="entry name" value="Ran_GTPase-activating"/>
</dbReference>
<dbReference type="SUPFAM" id="SSF50985">
    <property type="entry name" value="RCC1/BLIP-II"/>
    <property type="match status" value="1"/>
</dbReference>
<keyword evidence="3" id="KW-0677">Repeat</keyword>
<evidence type="ECO:0000256" key="4">
    <source>
        <dbReference type="SAM" id="SignalP"/>
    </source>
</evidence>
<proteinExistence type="predicted"/>
<feature type="domain" description="Fibronectin type-III" evidence="5">
    <location>
        <begin position="401"/>
        <end position="494"/>
    </location>
</feature>
<dbReference type="NCBIfam" id="TIGR04183">
    <property type="entry name" value="Por_Secre_tail"/>
    <property type="match status" value="1"/>
</dbReference>
<organism evidence="6 7">
    <name type="scientific">Flavobacterium ichthyis</name>
    <dbReference type="NCBI Taxonomy" id="2698827"/>
    <lineage>
        <taxon>Bacteria</taxon>
        <taxon>Pseudomonadati</taxon>
        <taxon>Bacteroidota</taxon>
        <taxon>Flavobacteriia</taxon>
        <taxon>Flavobacteriales</taxon>
        <taxon>Flavobacteriaceae</taxon>
        <taxon>Flavobacterium</taxon>
    </lineage>
</organism>
<dbReference type="InterPro" id="IPR015943">
    <property type="entry name" value="WD40/YVTN_repeat-like_dom_sf"/>
</dbReference>
<name>A0ABW9Z4R5_9FLAO</name>
<dbReference type="PROSITE" id="PS50853">
    <property type="entry name" value="FN3"/>
    <property type="match status" value="4"/>
</dbReference>
<feature type="domain" description="Fibronectin type-III" evidence="5">
    <location>
        <begin position="611"/>
        <end position="703"/>
    </location>
</feature>
<evidence type="ECO:0000259" key="5">
    <source>
        <dbReference type="PROSITE" id="PS50853"/>
    </source>
</evidence>
<accession>A0ABW9Z4R5</accession>
<dbReference type="CDD" id="cd00063">
    <property type="entry name" value="FN3"/>
    <property type="match status" value="4"/>
</dbReference>
<dbReference type="InterPro" id="IPR009091">
    <property type="entry name" value="RCC1/BLIP-II"/>
</dbReference>
<feature type="domain" description="Fibronectin type-III" evidence="5">
    <location>
        <begin position="821"/>
        <end position="909"/>
    </location>
</feature>
<protein>
    <submittedName>
        <fullName evidence="6">T9SS type A sorting domain-containing protein</fullName>
    </submittedName>
</protein>
<feature type="chain" id="PRO_5045106308" evidence="4">
    <location>
        <begin position="19"/>
        <end position="1349"/>
    </location>
</feature>
<dbReference type="Proteomes" id="UP000798602">
    <property type="component" value="Unassembled WGS sequence"/>
</dbReference>
<dbReference type="InterPro" id="IPR058923">
    <property type="entry name" value="RCC1-like_dom"/>
</dbReference>
<dbReference type="InterPro" id="IPR036116">
    <property type="entry name" value="FN3_sf"/>
</dbReference>
<dbReference type="InterPro" id="IPR013783">
    <property type="entry name" value="Ig-like_fold"/>
</dbReference>
<feature type="domain" description="Fibronectin type-III" evidence="5">
    <location>
        <begin position="309"/>
        <end position="396"/>
    </location>
</feature>
<dbReference type="PANTHER" id="PTHR45982:SF1">
    <property type="entry name" value="REGULATOR OF CHROMOSOME CONDENSATION"/>
    <property type="match status" value="1"/>
</dbReference>
<evidence type="ECO:0000313" key="6">
    <source>
        <dbReference type="EMBL" id="NBL63691.1"/>
    </source>
</evidence>
<dbReference type="InterPro" id="IPR026444">
    <property type="entry name" value="Secre_tail"/>
</dbReference>
<evidence type="ECO:0000256" key="1">
    <source>
        <dbReference type="ARBA" id="ARBA00022658"/>
    </source>
</evidence>
<comment type="caution">
    <text evidence="6">The sequence shown here is derived from an EMBL/GenBank/DDBJ whole genome shotgun (WGS) entry which is preliminary data.</text>
</comment>
<dbReference type="SUPFAM" id="SSF49265">
    <property type="entry name" value="Fibronectin type III"/>
    <property type="match status" value="2"/>
</dbReference>
<dbReference type="InterPro" id="IPR011110">
    <property type="entry name" value="Reg_prop"/>
</dbReference>
<dbReference type="Pfam" id="PF25390">
    <property type="entry name" value="WD40_RLD"/>
    <property type="match status" value="1"/>
</dbReference>
<evidence type="ECO:0000313" key="7">
    <source>
        <dbReference type="Proteomes" id="UP000798602"/>
    </source>
</evidence>
<keyword evidence="7" id="KW-1185">Reference proteome</keyword>
<dbReference type="Gene3D" id="2.60.40.10">
    <property type="entry name" value="Immunoglobulins"/>
    <property type="match status" value="4"/>
</dbReference>
<sequence>MKKLYLFLITLVSISSFAQNYNYTTYNTSNSNIASNYIGDLKVDSSGLLWIASYSGASAFNGTTFTNYNTANSGIGSNAIVKIEIDGLNRKWMATQSSGISRLNGTAWTNYTTSNSGLPNNTINDIAVDGLNNLWVATANGLSRFNGTTWTTYSALTNINSVATDNNNGVWVTTGNLLYKFNGTDFNVITDGVQKILKIANNTIYLDAFDGLMTYTINGGVYELYYQSTSCLGGYQLNALDVNNNNKVWIAFQGEGLQNFSDCISYTANSGLPDNYISTLRTQSNGTIWAGTLQLGLTKMTPAASTCNAPTQTWFNNNTSTTATLNWIPAVPAPDSYVIRYNTTNVIGGIQDATASTSISLENLTSNTDYHWWVASVCGEQQSNWVYGGEFYTLQASTCNVPTNTTIYNLGATSCLIGWTAPSPTPGSGYEVYLSTSNVAPIATTTPSYTSTTTSVNIASGLTPATSYYVWVRSNCGATKSNWTPAVNFVTNNLSGCNTAEYGLFPAATFTPACSGTIETIASNAWAGEYTNVNVNANHQYTFSSSFTTDIITITNASNVILASGPTPLTWSSGSTSGVIRYYLHANTSCHSQNTNRIRYIQCVAQASCGLPSNLAVSNITSNSCRFTWNAPTPAAASYELFFSIYSTTPIPATLSLHTSNVTNISTVNNLQSSTTYYYWVRSNCNGVKSAWVAGGSFTTNAALTCNSANYGLYPDVTFTPNCSGQAEQIVTNAWAGEYANVNILANKQYTFTSSVATDHITITNDNGSTVLASGITPLVWSSASTSGVIRYFLHTNANCGSQNVSRVRSITCTNVSSCNPPTNFGSEVVSATSAVIGWTPSTSAPNGGYLYVYNTTPTIGGMDGNTLSSDVVLTDLLPDTTYYWWVASDCVNSQSEWAYGGSFTTPAAASACWQTVSAGYTHSAGIKTDGTLWAWGDNGYGQLGDGTTTARNTPTQIGSASNWESVSASGGFTIAIKTDGTLWAWGNNVFGQLGIGSTTNRTTPTQIGIATNWNSVAAGEGFALAIKDNGTLWSWGLNNDGQLGDGTSTNKIVPNQVGTATNWQKVAAGSGFSLAIRTNGTLWTWGNNLYGQLGNGTTTNLSVPTQIGSENDWANVAAGYYHSVGRKSNGILMTWGNNVYGQLGDGTYVNKSTPVAVYDQVQSIDAGWNYTVGTTTFGNMLLTGQNVYGQLGIGTTENRNWVSLTNSNNHLQISAGAFHTLSLHTDGSLKVCGLNGQGRLGDGTATDRITLTSIACPTNNLGVDNSITKNSNVKVYPNPVNDILNISFEQGISSVTIYNLLGQEVLSKSINASETAINVSNLAVGTYLVKVKNDNKEVKTIKIVKNKL</sequence>